<reference evidence="3 4" key="1">
    <citation type="submission" date="2017-06" db="EMBL/GenBank/DDBJ databases">
        <title>A platform for efficient transgenesis in Macrostomum lignano, a flatworm model organism for stem cell research.</title>
        <authorList>
            <person name="Berezikov E."/>
        </authorList>
    </citation>
    <scope>NUCLEOTIDE SEQUENCE [LARGE SCALE GENOMIC DNA]</scope>
    <source>
        <strain evidence="3">DV1</strain>
        <tissue evidence="3">Whole organism</tissue>
    </source>
</reference>
<dbReference type="AlphaFoldDB" id="A0A267F470"/>
<dbReference type="InterPro" id="IPR045789">
    <property type="entry name" value="Insc_C"/>
</dbReference>
<organism evidence="3 4">
    <name type="scientific">Macrostomum lignano</name>
    <dbReference type="NCBI Taxonomy" id="282301"/>
    <lineage>
        <taxon>Eukaryota</taxon>
        <taxon>Metazoa</taxon>
        <taxon>Spiralia</taxon>
        <taxon>Lophotrochozoa</taxon>
        <taxon>Platyhelminthes</taxon>
        <taxon>Rhabditophora</taxon>
        <taxon>Macrostomorpha</taxon>
        <taxon>Macrostomida</taxon>
        <taxon>Macrostomidae</taxon>
        <taxon>Macrostomum</taxon>
    </lineage>
</organism>
<accession>A0A267F470</accession>
<dbReference type="Proteomes" id="UP000215902">
    <property type="component" value="Unassembled WGS sequence"/>
</dbReference>
<comment type="caution">
    <text evidence="3">The sequence shown here is derived from an EMBL/GenBank/DDBJ whole genome shotgun (WGS) entry which is preliminary data.</text>
</comment>
<dbReference type="EMBL" id="NIVC01001390">
    <property type="protein sequence ID" value="PAA68516.1"/>
    <property type="molecule type" value="Genomic_DNA"/>
</dbReference>
<dbReference type="InterPro" id="IPR039921">
    <property type="entry name" value="Inscuteable"/>
</dbReference>
<dbReference type="SUPFAM" id="SSF48371">
    <property type="entry name" value="ARM repeat"/>
    <property type="match status" value="1"/>
</dbReference>
<dbReference type="Gene3D" id="1.25.10.10">
    <property type="entry name" value="Leucine-rich Repeat Variant"/>
    <property type="match status" value="1"/>
</dbReference>
<dbReference type="Gene3D" id="6.20.200.10">
    <property type="entry name" value="Inscuteable LGN-binding domain"/>
    <property type="match status" value="1"/>
</dbReference>
<dbReference type="InterPro" id="IPR016024">
    <property type="entry name" value="ARM-type_fold"/>
</dbReference>
<dbReference type="STRING" id="282301.A0A267F470"/>
<dbReference type="GO" id="GO:0008093">
    <property type="term" value="F:cytoskeletal anchor activity"/>
    <property type="evidence" value="ECO:0007669"/>
    <property type="project" value="TreeGrafter"/>
</dbReference>
<dbReference type="GO" id="GO:0000132">
    <property type="term" value="P:establishment of mitotic spindle orientation"/>
    <property type="evidence" value="ECO:0007669"/>
    <property type="project" value="TreeGrafter"/>
</dbReference>
<dbReference type="PANTHER" id="PTHR21386:SF0">
    <property type="entry name" value="PROTEIN INSCUTEABLE HOMOLOG"/>
    <property type="match status" value="1"/>
</dbReference>
<dbReference type="InterPro" id="IPR038205">
    <property type="entry name" value="INSC_LBD_sf"/>
</dbReference>
<evidence type="ECO:0000256" key="1">
    <source>
        <dbReference type="SAM" id="MobiDB-lite"/>
    </source>
</evidence>
<protein>
    <recommendedName>
        <fullName evidence="2">Protein inscuteable homologue C-terminal domain-containing protein</fullName>
    </recommendedName>
</protein>
<evidence type="ECO:0000313" key="3">
    <source>
        <dbReference type="EMBL" id="PAA68516.1"/>
    </source>
</evidence>
<feature type="domain" description="Protein inscuteable homologue C-terminal" evidence="2">
    <location>
        <begin position="230"/>
        <end position="604"/>
    </location>
</feature>
<proteinExistence type="predicted"/>
<dbReference type="GO" id="GO:0008356">
    <property type="term" value="P:asymmetric cell division"/>
    <property type="evidence" value="ECO:0007669"/>
    <property type="project" value="InterPro"/>
</dbReference>
<sequence length="604" mass="65597">MLGIAPTRTTNMDHVTTDPAVRSIPAKSATPSSSAVSSSHSLPSSINSSAWQAASEDSVRLWMSELRWYVESDCSNVLHNKAIPQQQQLQHQSILRHQNCLPASPRVSIEMLELNSRKLLADFNAILVSIQSSQLKRVHPLLSALTSCLRGFLQNLHRLLSMQQPVSLPILKSPAEVASFREIEQTLLTLCSNLDAANSELLDVYLYAMSLPAVDARFLVMNGHLPPVDAVLRLLAEAAEAFAAVLDAAELQLLERVVNAVRCKTSGANFTAALRDLLRLAMKSERLSCLVAKAEAVETVLQVCSDRTQRKFWPLALRVLSCVCCVEESIRRFDQSNGLATVSGILGELGNSELVRAEAAGVVAQLTSPYILGKGKDLLGCLTSHAESLVKSLTLLCKEADSHDVFLLASAAIANITFISPASFEYMLKYNTVRALVDACQLSKAASLFAKDQVATVLANMAAYAWCHQSLTRHNAIELLLHFLSESPMGSCRYASSSSSGVKSSACERLQQKAAIALGRLARDASAAQIVVELAGANRLAQLCRRPEERNNSDAVLVAALAALRQIHDSVGSEDLEERDVVQLIRPRLSEAFLACSRLDESYV</sequence>
<dbReference type="InterPro" id="IPR011989">
    <property type="entry name" value="ARM-like"/>
</dbReference>
<feature type="compositionally biased region" description="Low complexity" evidence="1">
    <location>
        <begin position="23"/>
        <end position="44"/>
    </location>
</feature>
<evidence type="ECO:0000313" key="4">
    <source>
        <dbReference type="Proteomes" id="UP000215902"/>
    </source>
</evidence>
<dbReference type="PANTHER" id="PTHR21386">
    <property type="entry name" value="INSCUTEABLE"/>
    <property type="match status" value="1"/>
</dbReference>
<dbReference type="GO" id="GO:0045176">
    <property type="term" value="P:apical protein localization"/>
    <property type="evidence" value="ECO:0007669"/>
    <property type="project" value="TreeGrafter"/>
</dbReference>
<feature type="region of interest" description="Disordered" evidence="1">
    <location>
        <begin position="1"/>
        <end position="44"/>
    </location>
</feature>
<gene>
    <name evidence="3" type="ORF">BOX15_Mlig024782g1</name>
</gene>
<dbReference type="GO" id="GO:0045179">
    <property type="term" value="C:apical cortex"/>
    <property type="evidence" value="ECO:0007669"/>
    <property type="project" value="TreeGrafter"/>
</dbReference>
<dbReference type="Pfam" id="PF19427">
    <property type="entry name" value="Insc_C"/>
    <property type="match status" value="1"/>
</dbReference>
<keyword evidence="4" id="KW-1185">Reference proteome</keyword>
<name>A0A267F470_9PLAT</name>
<evidence type="ECO:0000259" key="2">
    <source>
        <dbReference type="Pfam" id="PF19427"/>
    </source>
</evidence>
<dbReference type="GO" id="GO:0009786">
    <property type="term" value="P:regulation of asymmetric cell division"/>
    <property type="evidence" value="ECO:0007669"/>
    <property type="project" value="TreeGrafter"/>
</dbReference>
<dbReference type="OrthoDB" id="5796379at2759"/>